<sequence>MSRQIHVFRSPDRFLAGTVGQPGEREFYLQVADGRRVFSVACEKQQVAVLADRLDSLITEVARRFGAEIGSTGHADADLALTTPVDAEFRVGTMGLAWDGEGSQVIVELLAISDEEVGEDVVLEDREDGPDALRVFLSLAEAREFARRAERVVAAGRPPCPLCSNPLDPEGHICPRLNGYHRGGVA</sequence>
<comment type="caution">
    <text evidence="1">The sequence shown here is derived from an EMBL/GenBank/DDBJ whole genome shotgun (WGS) entry which is preliminary data.</text>
</comment>
<protein>
    <recommendedName>
        <fullName evidence="3">DUF3090 domain-containing protein</fullName>
    </recommendedName>
</protein>
<gene>
    <name evidence="1" type="ORF">GCM10011594_11290</name>
</gene>
<reference evidence="1" key="1">
    <citation type="journal article" date="2014" name="Int. J. Syst. Evol. Microbiol.">
        <title>Complete genome sequence of Corynebacterium casei LMG S-19264T (=DSM 44701T), isolated from a smear-ripened cheese.</title>
        <authorList>
            <consortium name="US DOE Joint Genome Institute (JGI-PGF)"/>
            <person name="Walter F."/>
            <person name="Albersmeier A."/>
            <person name="Kalinowski J."/>
            <person name="Ruckert C."/>
        </authorList>
    </citation>
    <scope>NUCLEOTIDE SEQUENCE</scope>
    <source>
        <strain evidence="1">CGMCC 4.7308</strain>
    </source>
</reference>
<dbReference type="RefSeq" id="WP_188940510.1">
    <property type="nucleotide sequence ID" value="NZ_BMNA01000002.1"/>
</dbReference>
<dbReference type="Proteomes" id="UP000655208">
    <property type="component" value="Unassembled WGS sequence"/>
</dbReference>
<dbReference type="AlphaFoldDB" id="A0A917WCM0"/>
<name>A0A917WCM0_9ACTN</name>
<evidence type="ECO:0000313" key="2">
    <source>
        <dbReference type="Proteomes" id="UP000655208"/>
    </source>
</evidence>
<keyword evidence="2" id="KW-1185">Reference proteome</keyword>
<dbReference type="NCBIfam" id="TIGR03847">
    <property type="entry name" value="conserved hypothetical protein"/>
    <property type="match status" value="1"/>
</dbReference>
<evidence type="ECO:0000313" key="1">
    <source>
        <dbReference type="EMBL" id="GGL93180.1"/>
    </source>
</evidence>
<reference evidence="1" key="2">
    <citation type="submission" date="2020-09" db="EMBL/GenBank/DDBJ databases">
        <authorList>
            <person name="Sun Q."/>
            <person name="Zhou Y."/>
        </authorList>
    </citation>
    <scope>NUCLEOTIDE SEQUENCE</scope>
    <source>
        <strain evidence="1">CGMCC 4.7308</strain>
    </source>
</reference>
<evidence type="ECO:0008006" key="3">
    <source>
        <dbReference type="Google" id="ProtNLM"/>
    </source>
</evidence>
<proteinExistence type="predicted"/>
<dbReference type="Pfam" id="PF11290">
    <property type="entry name" value="DUF3090"/>
    <property type="match status" value="1"/>
</dbReference>
<accession>A0A917WCM0</accession>
<dbReference type="EMBL" id="BMNA01000002">
    <property type="protein sequence ID" value="GGL93180.1"/>
    <property type="molecule type" value="Genomic_DNA"/>
</dbReference>
<organism evidence="1 2">
    <name type="scientific">Nakamurella endophytica</name>
    <dbReference type="NCBI Taxonomy" id="1748367"/>
    <lineage>
        <taxon>Bacteria</taxon>
        <taxon>Bacillati</taxon>
        <taxon>Actinomycetota</taxon>
        <taxon>Actinomycetes</taxon>
        <taxon>Nakamurellales</taxon>
        <taxon>Nakamurellaceae</taxon>
        <taxon>Nakamurella</taxon>
    </lineage>
</organism>
<dbReference type="InterPro" id="IPR021441">
    <property type="entry name" value="DUF3090"/>
</dbReference>